<dbReference type="InterPro" id="IPR044736">
    <property type="entry name" value="Gid1/RanBPM/SPLA_SPRY"/>
</dbReference>
<dbReference type="InterPro" id="IPR036047">
    <property type="entry name" value="F-box-like_dom_sf"/>
</dbReference>
<dbReference type="CDD" id="cd12885">
    <property type="entry name" value="SPRY_RanBP_like"/>
    <property type="match status" value="1"/>
</dbReference>
<keyword evidence="4" id="KW-1185">Reference proteome</keyword>
<dbReference type="Pfam" id="PF00622">
    <property type="entry name" value="SPRY"/>
    <property type="match status" value="1"/>
</dbReference>
<feature type="domain" description="B30.2/SPRY" evidence="2">
    <location>
        <begin position="117"/>
        <end position="310"/>
    </location>
</feature>
<dbReference type="PROSITE" id="PS50188">
    <property type="entry name" value="B302_SPRY"/>
    <property type="match status" value="1"/>
</dbReference>
<gene>
    <name evidence="3" type="ORF">Ae201684_001989</name>
</gene>
<proteinExistence type="predicted"/>
<dbReference type="Pfam" id="PF12937">
    <property type="entry name" value="F-box-like"/>
    <property type="match status" value="1"/>
</dbReference>
<evidence type="ECO:0000259" key="1">
    <source>
        <dbReference type="PROSITE" id="PS50181"/>
    </source>
</evidence>
<dbReference type="AlphaFoldDB" id="A0A6G0XRV9"/>
<evidence type="ECO:0000259" key="2">
    <source>
        <dbReference type="PROSITE" id="PS50188"/>
    </source>
</evidence>
<feature type="domain" description="F-box" evidence="1">
    <location>
        <begin position="11"/>
        <end position="57"/>
    </location>
</feature>
<evidence type="ECO:0000313" key="3">
    <source>
        <dbReference type="EMBL" id="KAF0743195.1"/>
    </source>
</evidence>
<accession>A0A6G0XRV9</accession>
<dbReference type="InterPro" id="IPR003877">
    <property type="entry name" value="SPRY_dom"/>
</dbReference>
<dbReference type="Proteomes" id="UP000481153">
    <property type="component" value="Unassembled WGS sequence"/>
</dbReference>
<organism evidence="3 4">
    <name type="scientific">Aphanomyces euteiches</name>
    <dbReference type="NCBI Taxonomy" id="100861"/>
    <lineage>
        <taxon>Eukaryota</taxon>
        <taxon>Sar</taxon>
        <taxon>Stramenopiles</taxon>
        <taxon>Oomycota</taxon>
        <taxon>Saprolegniomycetes</taxon>
        <taxon>Saprolegniales</taxon>
        <taxon>Verrucalvaceae</taxon>
        <taxon>Aphanomyces</taxon>
    </lineage>
</organism>
<dbReference type="SUPFAM" id="SSF49899">
    <property type="entry name" value="Concanavalin A-like lectins/glucanases"/>
    <property type="match status" value="1"/>
</dbReference>
<dbReference type="InterPro" id="IPR013320">
    <property type="entry name" value="ConA-like_dom_sf"/>
</dbReference>
<dbReference type="InterPro" id="IPR050618">
    <property type="entry name" value="Ubq-SigPath_Reg"/>
</dbReference>
<dbReference type="InterPro" id="IPR001870">
    <property type="entry name" value="B30.2/SPRY"/>
</dbReference>
<dbReference type="PANTHER" id="PTHR12864">
    <property type="entry name" value="RAN BINDING PROTEIN 9-RELATED"/>
    <property type="match status" value="1"/>
</dbReference>
<protein>
    <recommendedName>
        <fullName evidence="5">B30.2/SPRY domain-containing protein</fullName>
    </recommendedName>
</protein>
<sequence>MMGFLLHNRTTQLMQTLPHDPLVQISLYLDAIDLRAMALVSRFHNSIQDNQLVWESLFRTHWNRCNFYMDPNMPIELSPALRAAYPRPSDAFRFLTHCVERVPSFADICLTNAHATSSVINHRIEPVAYDNGQVVTLALAKDAVGGGNRCVRANVPFKASPRVTVFNTVDGKWLVDVLYDGYFEISISEPLHQPTRDLRDMCIAIGVATKDFEVVDQQPGWDDHSYGYHSDDGQFFTNGQPRPFAMRFGVHDTIGCGIVRKMNSNESTIYFTKNGVRLEPSFPCSHEELFPVVGIDAEYTVRLNCGRTPFQCPPPTSGDVCNTALKELQGHPWPNFHNKPRSIVDHLWSMVNSFVKSVMPPCQL</sequence>
<dbReference type="InterPro" id="IPR001810">
    <property type="entry name" value="F-box_dom"/>
</dbReference>
<evidence type="ECO:0008006" key="5">
    <source>
        <dbReference type="Google" id="ProtNLM"/>
    </source>
</evidence>
<dbReference type="Gene3D" id="1.20.1280.50">
    <property type="match status" value="1"/>
</dbReference>
<dbReference type="SUPFAM" id="SSF81383">
    <property type="entry name" value="F-box domain"/>
    <property type="match status" value="1"/>
</dbReference>
<reference evidence="3 4" key="1">
    <citation type="submission" date="2019-07" db="EMBL/GenBank/DDBJ databases">
        <title>Genomics analysis of Aphanomyces spp. identifies a new class of oomycete effector associated with host adaptation.</title>
        <authorList>
            <person name="Gaulin E."/>
        </authorList>
    </citation>
    <scope>NUCLEOTIDE SEQUENCE [LARGE SCALE GENOMIC DNA]</scope>
    <source>
        <strain evidence="3 4">ATCC 201684</strain>
    </source>
</reference>
<evidence type="ECO:0000313" key="4">
    <source>
        <dbReference type="Proteomes" id="UP000481153"/>
    </source>
</evidence>
<dbReference type="VEuPathDB" id="FungiDB:AeMF1_011767"/>
<dbReference type="SMART" id="SM00449">
    <property type="entry name" value="SPRY"/>
    <property type="match status" value="1"/>
</dbReference>
<dbReference type="InterPro" id="IPR043136">
    <property type="entry name" value="B30.2/SPRY_sf"/>
</dbReference>
<comment type="caution">
    <text evidence="3">The sequence shown here is derived from an EMBL/GenBank/DDBJ whole genome shotgun (WGS) entry which is preliminary data.</text>
</comment>
<dbReference type="PROSITE" id="PS50181">
    <property type="entry name" value="FBOX"/>
    <property type="match status" value="1"/>
</dbReference>
<dbReference type="Gene3D" id="2.60.120.920">
    <property type="match status" value="1"/>
</dbReference>
<dbReference type="EMBL" id="VJMJ01000020">
    <property type="protein sequence ID" value="KAF0743195.1"/>
    <property type="molecule type" value="Genomic_DNA"/>
</dbReference>
<name>A0A6G0XRV9_9STRA</name>